<evidence type="ECO:0000313" key="3">
    <source>
        <dbReference type="EMBL" id="KAL1585208.1"/>
    </source>
</evidence>
<sequence length="718" mass="82455">MDEEYEQTNAQEWQTNTPNRLKKANPPPDSSKKPAYVQRSPPMKPQQTQATARRNDKRNLRTAKPAWLVAEGVKQRQTTRQEQQQQQQQVLLVDLGDDVEHSAEAAWRRHEPPLASISVPDELVWRDQQHEVIARKFGTFVTSQDRSGTAGAITLHMWGEPDAVRHTRQAIHDWVQRESPSKHVLGKCTFSKTRSFLPTQRRNEERRWAREVKRQRFRQLPPLGTVFGAIGTFYWHMQEYQPHEVLGSNYEALDPIRMECSCYVVFQKSIPGFEVMGGIDDVKNALIRLRKACFQIAARQIAPVRKYFLLFDDVNGEIPSAVVLHGFEPLKVIATNGSTVQQPPAKSPRSGNVNENGPTEQEVLTKSIRDVKIGGRSIMLMLAKLHYYRGHIKFRIRLGTFLATQYMSAEDDTYEIDDFQEMLKQSPFRGEVTHEIGKKHSEDTALKTLQSANDVLFPCDSTVRSLIEVKPIYTATFVLADSAGDMRLDISWYEMMDGKKTTLEPLSRRWTRLDRDTTSATSLLDISLINLNRGCAWQFDILAAQVVEANRMRPEFEHFADGVRINSEIALKQRTDQPFVRWSPYPRVKKMQQRVSYQFGVANSDYTLELSRFQDRVFTNKSAVPGDVKSLTYEPRWSLEVWHSEWDKLLTMNEHLNVGAMADWEDGVNFWFPEDDVPGEFGQVKGEKGFEQLISKLTMIEELVLKPDSEMFGGMDIG</sequence>
<accession>A0AB34KK87</accession>
<dbReference type="RefSeq" id="XP_069228314.1">
    <property type="nucleotide sequence ID" value="XM_069374489.1"/>
</dbReference>
<dbReference type="Proteomes" id="UP000803884">
    <property type="component" value="Unassembled WGS sequence"/>
</dbReference>
<name>A0AB34KK87_9PEZI</name>
<feature type="region of interest" description="Disordered" evidence="1">
    <location>
        <begin position="1"/>
        <end position="82"/>
    </location>
</feature>
<proteinExistence type="predicted"/>
<feature type="domain" description="DUF7905" evidence="2">
    <location>
        <begin position="378"/>
        <end position="673"/>
    </location>
</feature>
<dbReference type="EMBL" id="JAAQHG020000020">
    <property type="protein sequence ID" value="KAL1585208.1"/>
    <property type="molecule type" value="Genomic_DNA"/>
</dbReference>
<protein>
    <recommendedName>
        <fullName evidence="2">DUF7905 domain-containing protein</fullName>
    </recommendedName>
</protein>
<evidence type="ECO:0000259" key="2">
    <source>
        <dbReference type="Pfam" id="PF25482"/>
    </source>
</evidence>
<dbReference type="AlphaFoldDB" id="A0AB34KK87"/>
<keyword evidence="4" id="KW-1185">Reference proteome</keyword>
<organism evidence="3 4">
    <name type="scientific">Cladosporium halotolerans</name>
    <dbReference type="NCBI Taxonomy" id="1052096"/>
    <lineage>
        <taxon>Eukaryota</taxon>
        <taxon>Fungi</taxon>
        <taxon>Dikarya</taxon>
        <taxon>Ascomycota</taxon>
        <taxon>Pezizomycotina</taxon>
        <taxon>Dothideomycetes</taxon>
        <taxon>Dothideomycetidae</taxon>
        <taxon>Cladosporiales</taxon>
        <taxon>Cladosporiaceae</taxon>
        <taxon>Cladosporium</taxon>
    </lineage>
</organism>
<feature type="region of interest" description="Disordered" evidence="1">
    <location>
        <begin position="338"/>
        <end position="359"/>
    </location>
</feature>
<dbReference type="GeneID" id="96007327"/>
<dbReference type="InterPro" id="IPR057227">
    <property type="entry name" value="DUF7905"/>
</dbReference>
<gene>
    <name evidence="3" type="ORF">WHR41_05884</name>
</gene>
<evidence type="ECO:0000256" key="1">
    <source>
        <dbReference type="SAM" id="MobiDB-lite"/>
    </source>
</evidence>
<feature type="compositionally biased region" description="Polar residues" evidence="1">
    <location>
        <begin position="7"/>
        <end position="19"/>
    </location>
</feature>
<dbReference type="Pfam" id="PF25482">
    <property type="entry name" value="DUF7905"/>
    <property type="match status" value="1"/>
</dbReference>
<reference evidence="3 4" key="1">
    <citation type="journal article" date="2020" name="Microbiol. Resour. Announc.">
        <title>Draft Genome Sequence of a Cladosporium Species Isolated from the Mesophotic Ascidian Didemnum maculosum.</title>
        <authorList>
            <person name="Gioti A."/>
            <person name="Siaperas R."/>
            <person name="Nikolaivits E."/>
            <person name="Le Goff G."/>
            <person name="Ouazzani J."/>
            <person name="Kotoulas G."/>
            <person name="Topakas E."/>
        </authorList>
    </citation>
    <scope>NUCLEOTIDE SEQUENCE [LARGE SCALE GENOMIC DNA]</scope>
    <source>
        <strain evidence="3 4">TM138-S3</strain>
    </source>
</reference>
<evidence type="ECO:0000313" key="4">
    <source>
        <dbReference type="Proteomes" id="UP000803884"/>
    </source>
</evidence>
<comment type="caution">
    <text evidence="3">The sequence shown here is derived from an EMBL/GenBank/DDBJ whole genome shotgun (WGS) entry which is preliminary data.</text>
</comment>